<evidence type="ECO:0008006" key="3">
    <source>
        <dbReference type="Google" id="ProtNLM"/>
    </source>
</evidence>
<protein>
    <recommendedName>
        <fullName evidence="3">VWA domain-containing protein</fullName>
    </recommendedName>
</protein>
<evidence type="ECO:0000313" key="1">
    <source>
        <dbReference type="EMBL" id="PWE58371.1"/>
    </source>
</evidence>
<reference evidence="1 2" key="1">
    <citation type="submission" date="2018-05" db="EMBL/GenBank/DDBJ databases">
        <title>The draft genome of strain NS-104.</title>
        <authorList>
            <person name="Hang P."/>
            <person name="Jiang J."/>
        </authorList>
    </citation>
    <scope>NUCLEOTIDE SEQUENCE [LARGE SCALE GENOMIC DNA]</scope>
    <source>
        <strain evidence="1 2">NS-104</strain>
    </source>
</reference>
<keyword evidence="2" id="KW-1185">Reference proteome</keyword>
<gene>
    <name evidence="1" type="ORF">DEM27_00740</name>
</gene>
<name>A0A2U2DYI9_9HYPH</name>
<organism evidence="1 2">
    <name type="scientific">Metarhizobium album</name>
    <dbReference type="NCBI Taxonomy" id="2182425"/>
    <lineage>
        <taxon>Bacteria</taxon>
        <taxon>Pseudomonadati</taxon>
        <taxon>Pseudomonadota</taxon>
        <taxon>Alphaproteobacteria</taxon>
        <taxon>Hyphomicrobiales</taxon>
        <taxon>Rhizobiaceae</taxon>
        <taxon>Metarhizobium</taxon>
    </lineage>
</organism>
<dbReference type="AlphaFoldDB" id="A0A2U2DYI9"/>
<dbReference type="EMBL" id="QFBC01000001">
    <property type="protein sequence ID" value="PWE58371.1"/>
    <property type="molecule type" value="Genomic_DNA"/>
</dbReference>
<accession>A0A2U2DYI9</accession>
<dbReference type="OrthoDB" id="4366615at2"/>
<proteinExistence type="predicted"/>
<sequence>MGMGRFSTEDWAAYNRDHVDGRSRDDVFAATTIDPRFDPAVFTVRESRDSAVNPFSTPIILASDVTGSMGMIAHELMRSGLITLTSEIYDRKPVSDPHIMVAAIGDAYTDRAPLQATQFEADISLADQIRGLWLEGNGGGNNGESYSLAHLLAALKTSTDCFERNGRKGYLFTIGDEPIHDGLTQQQITRIFGTEAPRGLGARECLALAQRSYEVFHIVIREGYAATGLDRVLRSWRPLLAERTLVLDDYRRIAELVVSSIEINEGRDPQDVAASWGGAASAVVARAVKDFGRRGIARYFR</sequence>
<dbReference type="RefSeq" id="WP_109456888.1">
    <property type="nucleotide sequence ID" value="NZ_QFBC01000001.1"/>
</dbReference>
<dbReference type="Proteomes" id="UP000245252">
    <property type="component" value="Unassembled WGS sequence"/>
</dbReference>
<evidence type="ECO:0000313" key="2">
    <source>
        <dbReference type="Proteomes" id="UP000245252"/>
    </source>
</evidence>
<comment type="caution">
    <text evidence="1">The sequence shown here is derived from an EMBL/GenBank/DDBJ whole genome shotgun (WGS) entry which is preliminary data.</text>
</comment>